<dbReference type="Proteomes" id="UP000887226">
    <property type="component" value="Unassembled WGS sequence"/>
</dbReference>
<dbReference type="GO" id="GO:0006567">
    <property type="term" value="P:L-threonine catabolic process"/>
    <property type="evidence" value="ECO:0007669"/>
    <property type="project" value="TreeGrafter"/>
</dbReference>
<dbReference type="AlphaFoldDB" id="A0A9P8CAY6"/>
<evidence type="ECO:0000256" key="2">
    <source>
        <dbReference type="ARBA" id="ARBA00006966"/>
    </source>
</evidence>
<dbReference type="SUPFAM" id="SSF53383">
    <property type="entry name" value="PLP-dependent transferases"/>
    <property type="match status" value="1"/>
</dbReference>
<accession>A0A9P8CAY6</accession>
<protein>
    <submittedName>
        <fullName evidence="8">Pyridoxal phosphate-dependent transferase</fullName>
    </submittedName>
</protein>
<reference evidence="8" key="1">
    <citation type="journal article" date="2021" name="IMA Fungus">
        <title>Genomic characterization of three marine fungi, including Emericellopsis atlantica sp. nov. with signatures of a generalist lifestyle and marine biomass degradation.</title>
        <authorList>
            <person name="Hagestad O.C."/>
            <person name="Hou L."/>
            <person name="Andersen J.H."/>
            <person name="Hansen E.H."/>
            <person name="Altermark B."/>
            <person name="Li C."/>
            <person name="Kuhnert E."/>
            <person name="Cox R.J."/>
            <person name="Crous P.W."/>
            <person name="Spatafora J.W."/>
            <person name="Lail K."/>
            <person name="Amirebrahimi M."/>
            <person name="Lipzen A."/>
            <person name="Pangilinan J."/>
            <person name="Andreopoulos W."/>
            <person name="Hayes R.D."/>
            <person name="Ng V."/>
            <person name="Grigoriev I.V."/>
            <person name="Jackson S.A."/>
            <person name="Sutton T.D.S."/>
            <person name="Dobson A.D.W."/>
            <person name="Rama T."/>
        </authorList>
    </citation>
    <scope>NUCLEOTIDE SEQUENCE</scope>
    <source>
        <strain evidence="8">TRa3180A</strain>
    </source>
</reference>
<dbReference type="Gene3D" id="3.40.640.10">
    <property type="entry name" value="Type I PLP-dependent aspartate aminotransferase-like (Major domain)"/>
    <property type="match status" value="1"/>
</dbReference>
<dbReference type="InterPro" id="IPR015424">
    <property type="entry name" value="PyrdxlP-dep_Trfase"/>
</dbReference>
<dbReference type="FunFam" id="3.40.640.10:FF:000030">
    <property type="entry name" value="Low-specificity L-threonine aldolase"/>
    <property type="match status" value="1"/>
</dbReference>
<comment type="caution">
    <text evidence="8">The sequence shown here is derived from an EMBL/GenBank/DDBJ whole genome shotgun (WGS) entry which is preliminary data.</text>
</comment>
<keyword evidence="3" id="KW-0663">Pyridoxal phosphate</keyword>
<evidence type="ECO:0000256" key="1">
    <source>
        <dbReference type="ARBA" id="ARBA00001933"/>
    </source>
</evidence>
<organism evidence="8 9">
    <name type="scientific">Calycina marina</name>
    <dbReference type="NCBI Taxonomy" id="1763456"/>
    <lineage>
        <taxon>Eukaryota</taxon>
        <taxon>Fungi</taxon>
        <taxon>Dikarya</taxon>
        <taxon>Ascomycota</taxon>
        <taxon>Pezizomycotina</taxon>
        <taxon>Leotiomycetes</taxon>
        <taxon>Helotiales</taxon>
        <taxon>Pezizellaceae</taxon>
        <taxon>Calycina</taxon>
    </lineage>
</organism>
<evidence type="ECO:0000256" key="4">
    <source>
        <dbReference type="ARBA" id="ARBA00023239"/>
    </source>
</evidence>
<dbReference type="PANTHER" id="PTHR48097:SF9">
    <property type="entry name" value="L-THREONINE ALDOLASE"/>
    <property type="match status" value="1"/>
</dbReference>
<dbReference type="CDD" id="cd06502">
    <property type="entry name" value="TA_like"/>
    <property type="match status" value="1"/>
</dbReference>
<dbReference type="PIRSF" id="PIRSF017617">
    <property type="entry name" value="Thr_aldolase"/>
    <property type="match status" value="1"/>
</dbReference>
<dbReference type="GO" id="GO:0016740">
    <property type="term" value="F:transferase activity"/>
    <property type="evidence" value="ECO:0007669"/>
    <property type="project" value="UniProtKB-KW"/>
</dbReference>
<dbReference type="Pfam" id="PF01212">
    <property type="entry name" value="Beta_elim_lyase"/>
    <property type="match status" value="1"/>
</dbReference>
<dbReference type="EMBL" id="MU254643">
    <property type="protein sequence ID" value="KAG9240012.1"/>
    <property type="molecule type" value="Genomic_DNA"/>
</dbReference>
<keyword evidence="8" id="KW-0808">Transferase</keyword>
<feature type="region of interest" description="Disordered" evidence="6">
    <location>
        <begin position="1"/>
        <end position="35"/>
    </location>
</feature>
<feature type="domain" description="Aromatic amino acid beta-eliminating lyase/threonine aldolase" evidence="7">
    <location>
        <begin position="61"/>
        <end position="352"/>
    </location>
</feature>
<dbReference type="InterPro" id="IPR001597">
    <property type="entry name" value="ArAA_b-elim_lyase/Thr_aldolase"/>
</dbReference>
<dbReference type="PANTHER" id="PTHR48097">
    <property type="entry name" value="L-THREONINE ALDOLASE-RELATED"/>
    <property type="match status" value="1"/>
</dbReference>
<evidence type="ECO:0000256" key="3">
    <source>
        <dbReference type="ARBA" id="ARBA00022898"/>
    </source>
</evidence>
<evidence type="ECO:0000259" key="7">
    <source>
        <dbReference type="Pfam" id="PF01212"/>
    </source>
</evidence>
<evidence type="ECO:0000313" key="9">
    <source>
        <dbReference type="Proteomes" id="UP000887226"/>
    </source>
</evidence>
<keyword evidence="9" id="KW-1185">Reference proteome</keyword>
<dbReference type="Gene3D" id="3.90.1150.10">
    <property type="entry name" value="Aspartate Aminotransferase, domain 1"/>
    <property type="match status" value="1"/>
</dbReference>
<comment type="cofactor">
    <cofactor evidence="1">
        <name>pyridoxal 5'-phosphate</name>
        <dbReference type="ChEBI" id="CHEBI:597326"/>
    </cofactor>
</comment>
<dbReference type="OrthoDB" id="10261951at2759"/>
<dbReference type="NCBIfam" id="NF041359">
    <property type="entry name" value="GntG_guanitoxin"/>
    <property type="match status" value="1"/>
</dbReference>
<name>A0A9P8CAY6_9HELO</name>
<dbReference type="GO" id="GO:0006545">
    <property type="term" value="P:glycine biosynthetic process"/>
    <property type="evidence" value="ECO:0007669"/>
    <property type="project" value="TreeGrafter"/>
</dbReference>
<evidence type="ECO:0000256" key="5">
    <source>
        <dbReference type="PIRSR" id="PIRSR017617-1"/>
    </source>
</evidence>
<proteinExistence type="inferred from homology"/>
<comment type="similarity">
    <text evidence="2">Belongs to the threonine aldolase family.</text>
</comment>
<dbReference type="GO" id="GO:0008732">
    <property type="term" value="F:L-allo-threonine aldolase activity"/>
    <property type="evidence" value="ECO:0007669"/>
    <property type="project" value="TreeGrafter"/>
</dbReference>
<sequence length="417" mass="44863">MAPSKVEDGVPQVSKHTGEQEPLISVSNNGTESKKLDPIRKAATPSAPLTAWDTPGEAAFDFRSDTITTPIASMLLAIQNSTLKDDVYHEDQTTKDFEGYIAQRTSHEDALFVMSGTMGNQLALRSHLTQIPHSVLCDYRAHILTAEAGGTASLSQALVSGAVPSNGIYLTLEDIQANVVLGDEIHGCPTKVISLENTLGGTIMPLDEVRKISVFAREHGIKLHMDGARLWNAVVEGAGSLEDYCRECDSVSLCFSKGLGAPIGSMLVGKKEFIHRARWVRKAIGGGLRQMGVLTSAAKVAVDENFGTDQYGANGKLQVSHAVAKKIAKIWTDLGGSLSKPTETNMVWLDLKKAGITNPAFAALGKKHSLKVLSGRLVVHYQISDEAVDALEVLMKEIISRKDTAPKEKTVGKVYYG</sequence>
<gene>
    <name evidence="8" type="ORF">BJ878DRAFT_528761</name>
</gene>
<evidence type="ECO:0000256" key="6">
    <source>
        <dbReference type="SAM" id="MobiDB-lite"/>
    </source>
</evidence>
<dbReference type="GO" id="GO:0005829">
    <property type="term" value="C:cytosol"/>
    <property type="evidence" value="ECO:0007669"/>
    <property type="project" value="TreeGrafter"/>
</dbReference>
<feature type="modified residue" description="N6-(pyridoxal phosphate)lysine" evidence="5">
    <location>
        <position position="257"/>
    </location>
</feature>
<dbReference type="InterPro" id="IPR015422">
    <property type="entry name" value="PyrdxlP-dep_Trfase_small"/>
</dbReference>
<dbReference type="InterPro" id="IPR023603">
    <property type="entry name" value="Low_specificity_L-TA-like"/>
</dbReference>
<keyword evidence="4" id="KW-0456">Lyase</keyword>
<dbReference type="InterPro" id="IPR015421">
    <property type="entry name" value="PyrdxlP-dep_Trfase_major"/>
</dbReference>
<evidence type="ECO:0000313" key="8">
    <source>
        <dbReference type="EMBL" id="KAG9240012.1"/>
    </source>
</evidence>